<dbReference type="AlphaFoldDB" id="A0A9D2F136"/>
<dbReference type="GO" id="GO:0005829">
    <property type="term" value="C:cytosol"/>
    <property type="evidence" value="ECO:0007669"/>
    <property type="project" value="TreeGrafter"/>
</dbReference>
<dbReference type="SUPFAM" id="SSF56784">
    <property type="entry name" value="HAD-like"/>
    <property type="match status" value="1"/>
</dbReference>
<dbReference type="NCBIfam" id="TIGR00099">
    <property type="entry name" value="Cof-subfamily"/>
    <property type="match status" value="1"/>
</dbReference>
<protein>
    <submittedName>
        <fullName evidence="1">Cof-type HAD-IIB family hydrolase</fullName>
    </submittedName>
</protein>
<dbReference type="PROSITE" id="PS01229">
    <property type="entry name" value="COF_2"/>
    <property type="match status" value="1"/>
</dbReference>
<dbReference type="GO" id="GO:0016791">
    <property type="term" value="F:phosphatase activity"/>
    <property type="evidence" value="ECO:0007669"/>
    <property type="project" value="UniProtKB-ARBA"/>
</dbReference>
<dbReference type="PANTHER" id="PTHR10000">
    <property type="entry name" value="PHOSPHOSERINE PHOSPHATASE"/>
    <property type="match status" value="1"/>
</dbReference>
<dbReference type="GO" id="GO:0000287">
    <property type="term" value="F:magnesium ion binding"/>
    <property type="evidence" value="ECO:0007669"/>
    <property type="project" value="TreeGrafter"/>
</dbReference>
<comment type="caution">
    <text evidence="1">The sequence shown here is derived from an EMBL/GenBank/DDBJ whole genome shotgun (WGS) entry which is preliminary data.</text>
</comment>
<reference evidence="1" key="2">
    <citation type="submission" date="2021-04" db="EMBL/GenBank/DDBJ databases">
        <authorList>
            <person name="Gilroy R."/>
        </authorList>
    </citation>
    <scope>NUCLEOTIDE SEQUENCE</scope>
    <source>
        <strain evidence="1">ChiHjej12B11-14209</strain>
    </source>
</reference>
<dbReference type="Gene3D" id="3.30.1240.10">
    <property type="match status" value="1"/>
</dbReference>
<proteinExistence type="predicted"/>
<dbReference type="SFLD" id="SFLDS00003">
    <property type="entry name" value="Haloacid_Dehalogenase"/>
    <property type="match status" value="1"/>
</dbReference>
<evidence type="ECO:0000313" key="2">
    <source>
        <dbReference type="Proteomes" id="UP000824062"/>
    </source>
</evidence>
<keyword evidence="1" id="KW-0378">Hydrolase</keyword>
<dbReference type="Pfam" id="PF08282">
    <property type="entry name" value="Hydrolase_3"/>
    <property type="match status" value="1"/>
</dbReference>
<evidence type="ECO:0000313" key="1">
    <source>
        <dbReference type="EMBL" id="HIZ46990.1"/>
    </source>
</evidence>
<dbReference type="EMBL" id="DXBM01000067">
    <property type="protein sequence ID" value="HIZ46990.1"/>
    <property type="molecule type" value="Genomic_DNA"/>
</dbReference>
<dbReference type="SFLD" id="SFLDG01140">
    <property type="entry name" value="C2.B:_Phosphomannomutase_and_P"/>
    <property type="match status" value="1"/>
</dbReference>
<sequence>MTRGSGQGLRRTAGLPSVVFTDVDGTLLDSEHRVTPRAAEASRALAERGVPLVLVSARMPEALADIRRELANAGPVVCYSGAYVLDAAGAELLSRPIPLGCALEVRDYVACAVPEACCMAYGYHTWVTFDRTNPRVSREEKIVGVESVEGTLEEHFSERGLHKFLLVGEPAVVERAEREVGAAFPNLKVVRSSPILCEVMDGQASKTEGIRAVCEHLGVAQEDAVALGDGRNDLDMLCAVPESWAMANAPAEVRSAAARVTALDNDHDGFAETIFSILERG</sequence>
<dbReference type="Proteomes" id="UP000824062">
    <property type="component" value="Unassembled WGS sequence"/>
</dbReference>
<dbReference type="InterPro" id="IPR000150">
    <property type="entry name" value="Cof"/>
</dbReference>
<dbReference type="InterPro" id="IPR023214">
    <property type="entry name" value="HAD_sf"/>
</dbReference>
<reference evidence="1" key="1">
    <citation type="journal article" date="2021" name="PeerJ">
        <title>Extensive microbial diversity within the chicken gut microbiome revealed by metagenomics and culture.</title>
        <authorList>
            <person name="Gilroy R."/>
            <person name="Ravi A."/>
            <person name="Getino M."/>
            <person name="Pursley I."/>
            <person name="Horton D.L."/>
            <person name="Alikhan N.F."/>
            <person name="Baker D."/>
            <person name="Gharbi K."/>
            <person name="Hall N."/>
            <person name="Watson M."/>
            <person name="Adriaenssens E.M."/>
            <person name="Foster-Nyarko E."/>
            <person name="Jarju S."/>
            <person name="Secka A."/>
            <person name="Antonio M."/>
            <person name="Oren A."/>
            <person name="Chaudhuri R.R."/>
            <person name="La Ragione R."/>
            <person name="Hildebrand F."/>
            <person name="Pallen M.J."/>
        </authorList>
    </citation>
    <scope>NUCLEOTIDE SEQUENCE</scope>
    <source>
        <strain evidence="1">ChiHjej12B11-14209</strain>
    </source>
</reference>
<dbReference type="Gene3D" id="3.40.50.1000">
    <property type="entry name" value="HAD superfamily/HAD-like"/>
    <property type="match status" value="1"/>
</dbReference>
<name>A0A9D2F136_9ACTN</name>
<dbReference type="PANTHER" id="PTHR10000:SF8">
    <property type="entry name" value="HAD SUPERFAMILY HYDROLASE-LIKE, TYPE 3"/>
    <property type="match status" value="1"/>
</dbReference>
<dbReference type="InterPro" id="IPR036412">
    <property type="entry name" value="HAD-like_sf"/>
</dbReference>
<gene>
    <name evidence="1" type="ORF">IAA19_08260</name>
</gene>
<organism evidence="1 2">
    <name type="scientific">Candidatus Olsenella pullistercoris</name>
    <dbReference type="NCBI Taxonomy" id="2838712"/>
    <lineage>
        <taxon>Bacteria</taxon>
        <taxon>Bacillati</taxon>
        <taxon>Actinomycetota</taxon>
        <taxon>Coriobacteriia</taxon>
        <taxon>Coriobacteriales</taxon>
        <taxon>Atopobiaceae</taxon>
        <taxon>Olsenella</taxon>
    </lineage>
</organism>
<accession>A0A9D2F136</accession>